<gene>
    <name evidence="1" type="ORF">AALO_G00136650</name>
</gene>
<sequence length="187" mass="20817">MRKGEREGKAVRLPLYAQKQLRPMRGSWPRRKPHLHELSNTRSTTKSSNCQANNIKLVYLSTSTALGMTNYDITIALERRDGGGVGGDLVETETVLLGRQTKAQLKGMPGFCKSKWMVQYDHQHPNLDGVGTGQQERAKPVAALTTGLVSELNPNQWPTYEINRKVTDLGCGRSMQEGPEHQVSMTL</sequence>
<name>A0AAV6GIB6_9TELE</name>
<protein>
    <submittedName>
        <fullName evidence="1">Uncharacterized protein</fullName>
    </submittedName>
</protein>
<evidence type="ECO:0000313" key="1">
    <source>
        <dbReference type="EMBL" id="KAG5274469.1"/>
    </source>
</evidence>
<accession>A0AAV6GIB6</accession>
<comment type="caution">
    <text evidence="1">The sequence shown here is derived from an EMBL/GenBank/DDBJ whole genome shotgun (WGS) entry which is preliminary data.</text>
</comment>
<dbReference type="Proteomes" id="UP000823561">
    <property type="component" value="Chromosome 10"/>
</dbReference>
<keyword evidence="2" id="KW-1185">Reference proteome</keyword>
<reference evidence="1" key="1">
    <citation type="submission" date="2020-10" db="EMBL/GenBank/DDBJ databases">
        <title>Chromosome-scale genome assembly of the Allis shad, Alosa alosa.</title>
        <authorList>
            <person name="Margot Z."/>
            <person name="Christophe K."/>
            <person name="Cabau C."/>
            <person name="Louis A."/>
            <person name="Berthelot C."/>
            <person name="Parey E."/>
            <person name="Roest Crollius H."/>
            <person name="Montfort J."/>
            <person name="Robinson-Rechavi M."/>
            <person name="Bucao C."/>
            <person name="Bouchez O."/>
            <person name="Gislard M."/>
            <person name="Lluch J."/>
            <person name="Milhes M."/>
            <person name="Lampietro C."/>
            <person name="Lopez Roques C."/>
            <person name="Donnadieu C."/>
            <person name="Braasch I."/>
            <person name="Desvignes T."/>
            <person name="Postlethwait J."/>
            <person name="Bobe J."/>
            <person name="Guiguen Y."/>
        </authorList>
    </citation>
    <scope>NUCLEOTIDE SEQUENCE</scope>
    <source>
        <strain evidence="1">M-15738</strain>
        <tissue evidence="1">Blood</tissue>
    </source>
</reference>
<proteinExistence type="predicted"/>
<organism evidence="1 2">
    <name type="scientific">Alosa alosa</name>
    <name type="common">allis shad</name>
    <dbReference type="NCBI Taxonomy" id="278164"/>
    <lineage>
        <taxon>Eukaryota</taxon>
        <taxon>Metazoa</taxon>
        <taxon>Chordata</taxon>
        <taxon>Craniata</taxon>
        <taxon>Vertebrata</taxon>
        <taxon>Euteleostomi</taxon>
        <taxon>Actinopterygii</taxon>
        <taxon>Neopterygii</taxon>
        <taxon>Teleostei</taxon>
        <taxon>Clupei</taxon>
        <taxon>Clupeiformes</taxon>
        <taxon>Clupeoidei</taxon>
        <taxon>Clupeidae</taxon>
        <taxon>Alosa</taxon>
    </lineage>
</organism>
<dbReference type="AlphaFoldDB" id="A0AAV6GIB6"/>
<dbReference type="EMBL" id="JADWDJ010000010">
    <property type="protein sequence ID" value="KAG5274469.1"/>
    <property type="molecule type" value="Genomic_DNA"/>
</dbReference>
<evidence type="ECO:0000313" key="2">
    <source>
        <dbReference type="Proteomes" id="UP000823561"/>
    </source>
</evidence>